<feature type="chain" id="PRO_5012235443" description="Lipoprotein" evidence="1">
    <location>
        <begin position="33"/>
        <end position="116"/>
    </location>
</feature>
<gene>
    <name evidence="2" type="ORF">BH747_03505</name>
</gene>
<evidence type="ECO:0008006" key="4">
    <source>
        <dbReference type="Google" id="ProtNLM"/>
    </source>
</evidence>
<organism evidence="2 3">
    <name type="scientific">Enterococcus villorum</name>
    <dbReference type="NCBI Taxonomy" id="112904"/>
    <lineage>
        <taxon>Bacteria</taxon>
        <taxon>Bacillati</taxon>
        <taxon>Bacillota</taxon>
        <taxon>Bacilli</taxon>
        <taxon>Lactobacillales</taxon>
        <taxon>Enterococcaceae</taxon>
        <taxon>Enterococcus</taxon>
    </lineage>
</organism>
<evidence type="ECO:0000256" key="1">
    <source>
        <dbReference type="SAM" id="SignalP"/>
    </source>
</evidence>
<feature type="signal peptide" evidence="1">
    <location>
        <begin position="1"/>
        <end position="32"/>
    </location>
</feature>
<name>A0A1V8YMT2_9ENTE</name>
<dbReference type="RefSeq" id="WP_081182596.1">
    <property type="nucleotide sequence ID" value="NZ_MJEA01000002.1"/>
</dbReference>
<dbReference type="OrthoDB" id="2680625at2"/>
<comment type="caution">
    <text evidence="2">The sequence shown here is derived from an EMBL/GenBank/DDBJ whole genome shotgun (WGS) entry which is preliminary data.</text>
</comment>
<dbReference type="EMBL" id="MJEA01000002">
    <property type="protein sequence ID" value="OQO71078.1"/>
    <property type="molecule type" value="Genomic_DNA"/>
</dbReference>
<dbReference type="Proteomes" id="UP000192477">
    <property type="component" value="Unassembled WGS sequence"/>
</dbReference>
<protein>
    <recommendedName>
        <fullName evidence="4">Lipoprotein</fullName>
    </recommendedName>
</protein>
<sequence>MKVKNIVSSILVSTSLLGCLSLSVLITNDVNANEMKKTEKLSNEISLESDNITVSKEMSRDEMIQSISNELGISKEQAEQTISNGNERLKLQANNERFVLVRAAWQDHQINHSIEG</sequence>
<evidence type="ECO:0000313" key="2">
    <source>
        <dbReference type="EMBL" id="OQO71078.1"/>
    </source>
</evidence>
<accession>A0A1V8YMT2</accession>
<reference evidence="2 3" key="1">
    <citation type="journal article" date="2017" name="BMC Microbiol.">
        <title>Comparative genomics of Enterococcus spp. isolated from bovine feces.</title>
        <authorList>
            <person name="Beukers A.G."/>
            <person name="Zaheer R."/>
            <person name="Goji N."/>
            <person name="Amoako K.K."/>
            <person name="Chaves A.V."/>
            <person name="Ward M.P."/>
            <person name="McAllister T.A."/>
        </authorList>
    </citation>
    <scope>NUCLEOTIDE SEQUENCE [LARGE SCALE GENOMIC DNA]</scope>
    <source>
        <strain evidence="2 3">F1129D 143</strain>
    </source>
</reference>
<dbReference type="PROSITE" id="PS51257">
    <property type="entry name" value="PROKAR_LIPOPROTEIN"/>
    <property type="match status" value="1"/>
</dbReference>
<keyword evidence="1" id="KW-0732">Signal</keyword>
<dbReference type="AlphaFoldDB" id="A0A1V8YMT2"/>
<evidence type="ECO:0000313" key="3">
    <source>
        <dbReference type="Proteomes" id="UP000192477"/>
    </source>
</evidence>
<proteinExistence type="predicted"/>